<dbReference type="PROSITE" id="PS51186">
    <property type="entry name" value="GNAT"/>
    <property type="match status" value="1"/>
</dbReference>
<sequence length="155" mass="18466">MELVAVQSEKKSVLANLLEYYVYEFSPYLHIDVNEEGKYGFDKVEEYVESEQYSSYFIMVENQYAGFVIVKIEKDGPFNYSIEQFFVLNRYNGKGIGKKAAIEIFNRYRGKWQITQTETNYHAQAFWRGVIKGYTKNEFIEKYDEKRRSVQLFTN</sequence>
<evidence type="ECO:0000313" key="2">
    <source>
        <dbReference type="EMBL" id="MDZ5472178.1"/>
    </source>
</evidence>
<dbReference type="GO" id="GO:0016746">
    <property type="term" value="F:acyltransferase activity"/>
    <property type="evidence" value="ECO:0007669"/>
    <property type="project" value="UniProtKB-KW"/>
</dbReference>
<reference evidence="2 3" key="1">
    <citation type="submission" date="2023-11" db="EMBL/GenBank/DDBJ databases">
        <title>Bacillus jintuensis, isolated from a mudflat on the Beibu Gulf coast.</title>
        <authorList>
            <person name="Li M."/>
        </authorList>
    </citation>
    <scope>NUCLEOTIDE SEQUENCE [LARGE SCALE GENOMIC DNA]</scope>
    <source>
        <strain evidence="2 3">31A1R</strain>
    </source>
</reference>
<gene>
    <name evidence="2" type="ORF">SM124_10500</name>
</gene>
<dbReference type="InterPro" id="IPR000182">
    <property type="entry name" value="GNAT_dom"/>
</dbReference>
<dbReference type="Gene3D" id="3.40.630.30">
    <property type="match status" value="1"/>
</dbReference>
<comment type="caution">
    <text evidence="2">The sequence shown here is derived from an EMBL/GenBank/DDBJ whole genome shotgun (WGS) entry which is preliminary data.</text>
</comment>
<organism evidence="2 3">
    <name type="scientific">Robertmurraya mangrovi</name>
    <dbReference type="NCBI Taxonomy" id="3098077"/>
    <lineage>
        <taxon>Bacteria</taxon>
        <taxon>Bacillati</taxon>
        <taxon>Bacillota</taxon>
        <taxon>Bacilli</taxon>
        <taxon>Bacillales</taxon>
        <taxon>Bacillaceae</taxon>
        <taxon>Robertmurraya</taxon>
    </lineage>
</organism>
<dbReference type="EMBL" id="JAXOFX010000005">
    <property type="protein sequence ID" value="MDZ5472178.1"/>
    <property type="molecule type" value="Genomic_DNA"/>
</dbReference>
<protein>
    <submittedName>
        <fullName evidence="2">GNAT family N-acetyltransferase</fullName>
        <ecNumber evidence="2">2.3.1.-</ecNumber>
    </submittedName>
</protein>
<dbReference type="Proteomes" id="UP001290455">
    <property type="component" value="Unassembled WGS sequence"/>
</dbReference>
<dbReference type="InterPro" id="IPR016181">
    <property type="entry name" value="Acyl_CoA_acyltransferase"/>
</dbReference>
<evidence type="ECO:0000313" key="3">
    <source>
        <dbReference type="Proteomes" id="UP001290455"/>
    </source>
</evidence>
<dbReference type="RefSeq" id="WP_322446475.1">
    <property type="nucleotide sequence ID" value="NZ_JAXOFX010000005.1"/>
</dbReference>
<dbReference type="EC" id="2.3.1.-" evidence="2"/>
<accession>A0ABU5IYE0</accession>
<keyword evidence="2" id="KW-0808">Transferase</keyword>
<keyword evidence="2" id="KW-0012">Acyltransferase</keyword>
<name>A0ABU5IYE0_9BACI</name>
<feature type="domain" description="N-acetyltransferase" evidence="1">
    <location>
        <begin position="15"/>
        <end position="155"/>
    </location>
</feature>
<proteinExistence type="predicted"/>
<evidence type="ECO:0000259" key="1">
    <source>
        <dbReference type="PROSITE" id="PS51186"/>
    </source>
</evidence>
<dbReference type="Pfam" id="PF00583">
    <property type="entry name" value="Acetyltransf_1"/>
    <property type="match status" value="1"/>
</dbReference>
<dbReference type="CDD" id="cd04301">
    <property type="entry name" value="NAT_SF"/>
    <property type="match status" value="1"/>
</dbReference>
<dbReference type="SUPFAM" id="SSF55729">
    <property type="entry name" value="Acyl-CoA N-acyltransferases (Nat)"/>
    <property type="match status" value="1"/>
</dbReference>
<keyword evidence="3" id="KW-1185">Reference proteome</keyword>